<sequence>MFLMECQKRASEMSELHLWLTMFRFTREQVEELTELIGLDDHFVAPCGYAIEPMCQPFQPSPIPSSISDMIDVPTCFNLMRTTSAPTHAVKARGAPLACCVGFFDGTVRSICRPSKNQKYCYSGHKRKHGLKFQSVVTPNWIIAHLFGPIPASRHDAFMLSRSNLLREARSVLAADGKHFVFYGDPAYGKQDHILCPFKGASFSTEQDLFNGQMSSVRVCVEWAFGWLTRYWAFCDFAKNQKLYLQSVGKLYAVAAILTNVHACYDGNQTSEFFQVAPPCIREYLHT</sequence>
<dbReference type="AlphaFoldDB" id="A0AAV2YBA2"/>
<dbReference type="GO" id="GO:0046872">
    <property type="term" value="F:metal ion binding"/>
    <property type="evidence" value="ECO:0007669"/>
    <property type="project" value="UniProtKB-KW"/>
</dbReference>
<protein>
    <recommendedName>
        <fullName evidence="3">DDE Tnp4 domain-containing protein</fullName>
    </recommendedName>
</protein>
<evidence type="ECO:0000313" key="4">
    <source>
        <dbReference type="EMBL" id="DAZ92782.1"/>
    </source>
</evidence>
<keyword evidence="2" id="KW-0479">Metal-binding</keyword>
<dbReference type="Proteomes" id="UP001146120">
    <property type="component" value="Unassembled WGS sequence"/>
</dbReference>
<evidence type="ECO:0000256" key="2">
    <source>
        <dbReference type="ARBA" id="ARBA00022723"/>
    </source>
</evidence>
<evidence type="ECO:0000313" key="5">
    <source>
        <dbReference type="Proteomes" id="UP001146120"/>
    </source>
</evidence>
<accession>A0AAV2YBA2</accession>
<proteinExistence type="predicted"/>
<dbReference type="EMBL" id="DAKRPA010000384">
    <property type="protein sequence ID" value="DAZ92782.1"/>
    <property type="molecule type" value="Genomic_DNA"/>
</dbReference>
<comment type="caution">
    <text evidence="4">The sequence shown here is derived from an EMBL/GenBank/DDBJ whole genome shotgun (WGS) entry which is preliminary data.</text>
</comment>
<gene>
    <name evidence="4" type="ORF">N0F65_000341</name>
</gene>
<dbReference type="Pfam" id="PF13359">
    <property type="entry name" value="DDE_Tnp_4"/>
    <property type="match status" value="1"/>
</dbReference>
<comment type="cofactor">
    <cofactor evidence="1">
        <name>a divalent metal cation</name>
        <dbReference type="ChEBI" id="CHEBI:60240"/>
    </cofactor>
</comment>
<organism evidence="4 5">
    <name type="scientific">Lagenidium giganteum</name>
    <dbReference type="NCBI Taxonomy" id="4803"/>
    <lineage>
        <taxon>Eukaryota</taxon>
        <taxon>Sar</taxon>
        <taxon>Stramenopiles</taxon>
        <taxon>Oomycota</taxon>
        <taxon>Peronosporomycetes</taxon>
        <taxon>Pythiales</taxon>
        <taxon>Pythiaceae</taxon>
    </lineage>
</organism>
<name>A0AAV2YBA2_9STRA</name>
<evidence type="ECO:0000259" key="3">
    <source>
        <dbReference type="Pfam" id="PF13359"/>
    </source>
</evidence>
<keyword evidence="5" id="KW-1185">Reference proteome</keyword>
<reference evidence="4" key="2">
    <citation type="journal article" date="2023" name="Microbiol Resour">
        <title>Decontamination and Annotation of the Draft Genome Sequence of the Oomycete Lagenidium giganteum ARSEF 373.</title>
        <authorList>
            <person name="Morgan W.R."/>
            <person name="Tartar A."/>
        </authorList>
    </citation>
    <scope>NUCLEOTIDE SEQUENCE</scope>
    <source>
        <strain evidence="4">ARSEF 373</strain>
    </source>
</reference>
<dbReference type="InterPro" id="IPR027806">
    <property type="entry name" value="HARBI1_dom"/>
</dbReference>
<reference evidence="4" key="1">
    <citation type="submission" date="2022-11" db="EMBL/GenBank/DDBJ databases">
        <authorList>
            <person name="Morgan W.R."/>
            <person name="Tartar A."/>
        </authorList>
    </citation>
    <scope>NUCLEOTIDE SEQUENCE</scope>
    <source>
        <strain evidence="4">ARSEF 373</strain>
    </source>
</reference>
<evidence type="ECO:0000256" key="1">
    <source>
        <dbReference type="ARBA" id="ARBA00001968"/>
    </source>
</evidence>
<feature type="domain" description="DDE Tnp4" evidence="3">
    <location>
        <begin position="105"/>
        <end position="260"/>
    </location>
</feature>